<dbReference type="InterPro" id="IPR055170">
    <property type="entry name" value="GFO_IDH_MocA-like_dom"/>
</dbReference>
<dbReference type="Gene3D" id="3.40.50.720">
    <property type="entry name" value="NAD(P)-binding Rossmann-like Domain"/>
    <property type="match status" value="1"/>
</dbReference>
<reference evidence="4" key="1">
    <citation type="journal article" date="2021" name="PeerJ">
        <title>Extensive microbial diversity within the chicken gut microbiome revealed by metagenomics and culture.</title>
        <authorList>
            <person name="Gilroy R."/>
            <person name="Ravi A."/>
            <person name="Getino M."/>
            <person name="Pursley I."/>
            <person name="Horton D.L."/>
            <person name="Alikhan N.F."/>
            <person name="Baker D."/>
            <person name="Gharbi K."/>
            <person name="Hall N."/>
            <person name="Watson M."/>
            <person name="Adriaenssens E.M."/>
            <person name="Foster-Nyarko E."/>
            <person name="Jarju S."/>
            <person name="Secka A."/>
            <person name="Antonio M."/>
            <person name="Oren A."/>
            <person name="Chaudhuri R.R."/>
            <person name="La Ragione R."/>
            <person name="Hildebrand F."/>
            <person name="Pallen M.J."/>
        </authorList>
    </citation>
    <scope>NUCLEOTIDE SEQUENCE</scope>
    <source>
        <strain evidence="4">2239</strain>
    </source>
</reference>
<evidence type="ECO:0000313" key="4">
    <source>
        <dbReference type="EMBL" id="HIX04886.1"/>
    </source>
</evidence>
<comment type="caution">
    <text evidence="4">The sequence shown here is derived from an EMBL/GenBank/DDBJ whole genome shotgun (WGS) entry which is preliminary data.</text>
</comment>
<dbReference type="Pfam" id="PF22725">
    <property type="entry name" value="GFO_IDH_MocA_C3"/>
    <property type="match status" value="1"/>
</dbReference>
<evidence type="ECO:0000313" key="5">
    <source>
        <dbReference type="Proteomes" id="UP000824193"/>
    </source>
</evidence>
<dbReference type="InterPro" id="IPR036291">
    <property type="entry name" value="NAD(P)-bd_dom_sf"/>
</dbReference>
<dbReference type="GO" id="GO:0016491">
    <property type="term" value="F:oxidoreductase activity"/>
    <property type="evidence" value="ECO:0007669"/>
    <property type="project" value="UniProtKB-KW"/>
</dbReference>
<sequence length="348" mass="37987">MDKLIRHGIIGLGKTVGIAASHIDALRKSHSLVLTAVYDKVPQNARDMLRRMGMTGVTVCDSVEQLFAMVDSVSICTPNDQHVELAVEALRQGLHVLVEKPLADSAQAALALEKEAGAHPDQVCMVCFNYREYSVYNFLKEYLDGGALGKIYFYRQQLGGNRIAQFSVKREWRMDRAQSGSGALADFGCHMLDLAGWLTGGSCGEVHPLAAACSTVISERQAVDGDAWLPVTNDDCAVFMARSDSGALYTFTASRVGVWDHSIEIVGEKGMLRADLDAGNGVQVWLREAGGAYLPENRTVLEVPNEKGHAGILNAFAACIRKERSDPRTVAYGRKLQETIDWLDKNAL</sequence>
<organism evidence="4 5">
    <name type="scientific">Candidatus Allofournierella pullicola</name>
    <dbReference type="NCBI Taxonomy" id="2838596"/>
    <lineage>
        <taxon>Bacteria</taxon>
        <taxon>Bacillati</taxon>
        <taxon>Bacillota</taxon>
        <taxon>Clostridia</taxon>
        <taxon>Eubacteriales</taxon>
        <taxon>Oscillospiraceae</taxon>
        <taxon>Allofournierella</taxon>
    </lineage>
</organism>
<dbReference type="EMBL" id="DXFW01000004">
    <property type="protein sequence ID" value="HIX04886.1"/>
    <property type="molecule type" value="Genomic_DNA"/>
</dbReference>
<dbReference type="PANTHER" id="PTHR43818:SF11">
    <property type="entry name" value="BCDNA.GH03377"/>
    <property type="match status" value="1"/>
</dbReference>
<dbReference type="GO" id="GO:0000166">
    <property type="term" value="F:nucleotide binding"/>
    <property type="evidence" value="ECO:0007669"/>
    <property type="project" value="InterPro"/>
</dbReference>
<accession>A0A9D2ACW3</accession>
<evidence type="ECO:0000256" key="1">
    <source>
        <dbReference type="ARBA" id="ARBA00023002"/>
    </source>
</evidence>
<dbReference type="PANTHER" id="PTHR43818">
    <property type="entry name" value="BCDNA.GH03377"/>
    <property type="match status" value="1"/>
</dbReference>
<protein>
    <submittedName>
        <fullName evidence="4">Gfo/Idh/MocA family oxidoreductase</fullName>
    </submittedName>
</protein>
<dbReference type="Gene3D" id="3.30.360.10">
    <property type="entry name" value="Dihydrodipicolinate Reductase, domain 2"/>
    <property type="match status" value="1"/>
</dbReference>
<dbReference type="InterPro" id="IPR000683">
    <property type="entry name" value="Gfo/Idh/MocA-like_OxRdtase_N"/>
</dbReference>
<feature type="domain" description="GFO/IDH/MocA-like oxidoreductase" evidence="3">
    <location>
        <begin position="139"/>
        <end position="273"/>
    </location>
</feature>
<evidence type="ECO:0000259" key="3">
    <source>
        <dbReference type="Pfam" id="PF22725"/>
    </source>
</evidence>
<feature type="domain" description="Gfo/Idh/MocA-like oxidoreductase N-terminal" evidence="2">
    <location>
        <begin position="5"/>
        <end position="122"/>
    </location>
</feature>
<dbReference type="AlphaFoldDB" id="A0A9D2ACW3"/>
<name>A0A9D2ACW3_9FIRM</name>
<dbReference type="InterPro" id="IPR050463">
    <property type="entry name" value="Gfo/Idh/MocA_oxidrdct_glycsds"/>
</dbReference>
<proteinExistence type="predicted"/>
<reference evidence="4" key="2">
    <citation type="submission" date="2021-04" db="EMBL/GenBank/DDBJ databases">
        <authorList>
            <person name="Gilroy R."/>
        </authorList>
    </citation>
    <scope>NUCLEOTIDE SEQUENCE</scope>
    <source>
        <strain evidence="4">2239</strain>
    </source>
</reference>
<evidence type="ECO:0000259" key="2">
    <source>
        <dbReference type="Pfam" id="PF01408"/>
    </source>
</evidence>
<dbReference type="Proteomes" id="UP000824193">
    <property type="component" value="Unassembled WGS sequence"/>
</dbReference>
<dbReference type="SUPFAM" id="SSF51735">
    <property type="entry name" value="NAD(P)-binding Rossmann-fold domains"/>
    <property type="match status" value="1"/>
</dbReference>
<dbReference type="Pfam" id="PF01408">
    <property type="entry name" value="GFO_IDH_MocA"/>
    <property type="match status" value="1"/>
</dbReference>
<keyword evidence="1" id="KW-0560">Oxidoreductase</keyword>
<gene>
    <name evidence="4" type="ORF">H9865_02060</name>
</gene>
<dbReference type="SUPFAM" id="SSF55347">
    <property type="entry name" value="Glyceraldehyde-3-phosphate dehydrogenase-like, C-terminal domain"/>
    <property type="match status" value="1"/>
</dbReference>